<dbReference type="Pfam" id="PF07617">
    <property type="entry name" value="DUF1579"/>
    <property type="match status" value="1"/>
</dbReference>
<proteinExistence type="predicted"/>
<comment type="caution">
    <text evidence="2">The sequence shown here is derived from an EMBL/GenBank/DDBJ whole genome shotgun (WGS) entry which is preliminary data.</text>
</comment>
<protein>
    <submittedName>
        <fullName evidence="2">DUF1579 domain-containing protein</fullName>
    </submittedName>
</protein>
<feature type="chain" id="PRO_5037093696" evidence="1">
    <location>
        <begin position="20"/>
        <end position="170"/>
    </location>
</feature>
<dbReference type="RefSeq" id="WP_219294402.1">
    <property type="nucleotide sequence ID" value="NZ_RPHB01000020.1"/>
</dbReference>
<gene>
    <name evidence="2" type="ORF">EGN73_22370</name>
</gene>
<keyword evidence="1" id="KW-0732">Signal</keyword>
<sequence length="170" mass="19606">MKNTLTIFLMLFFLQKAQAQMTSMEAMEKLSFLVGEWEGNAKAMTGPGKVQMIDQHESVQLRLGGQILVIEGMGYQQGELVFNAMALVTFDTETQQYEMQSWLASGERTNAYFKELSPEIFEWGFPLPNGKIRYFISLDEEGRWKENGEFSPDGKNWYPSFEMLLTKKQE</sequence>
<dbReference type="AlphaFoldDB" id="A0A951J317"/>
<reference evidence="2 3" key="1">
    <citation type="journal article" date="2020" name="Syst. Appl. Microbiol.">
        <title>Arthrospiribacter ruber gen. nov., sp. nov., a novel bacterium isolated from Arthrospira cultures.</title>
        <authorList>
            <person name="Waleron M."/>
            <person name="Misztak A."/>
            <person name="Waleron M.M."/>
            <person name="Furmaniak M."/>
            <person name="Mrozik A."/>
            <person name="Waleron K."/>
        </authorList>
    </citation>
    <scope>NUCLEOTIDE SEQUENCE [LARGE SCALE GENOMIC DNA]</scope>
    <source>
        <strain evidence="2 3">DPMB0001</strain>
    </source>
</reference>
<organism evidence="2 3">
    <name type="scientific">Arthrospiribacter ruber</name>
    <dbReference type="NCBI Taxonomy" id="2487934"/>
    <lineage>
        <taxon>Bacteria</taxon>
        <taxon>Pseudomonadati</taxon>
        <taxon>Bacteroidota</taxon>
        <taxon>Cytophagia</taxon>
        <taxon>Cytophagales</taxon>
        <taxon>Cyclobacteriaceae</taxon>
        <taxon>Arthrospiribacter</taxon>
    </lineage>
</organism>
<evidence type="ECO:0000313" key="3">
    <source>
        <dbReference type="Proteomes" id="UP000727490"/>
    </source>
</evidence>
<evidence type="ECO:0000313" key="2">
    <source>
        <dbReference type="EMBL" id="MBW3470524.1"/>
    </source>
</evidence>
<evidence type="ECO:0000256" key="1">
    <source>
        <dbReference type="SAM" id="SignalP"/>
    </source>
</evidence>
<name>A0A951J317_9BACT</name>
<dbReference type="EMBL" id="RPHB01000020">
    <property type="protein sequence ID" value="MBW3470524.1"/>
    <property type="molecule type" value="Genomic_DNA"/>
</dbReference>
<dbReference type="Proteomes" id="UP000727490">
    <property type="component" value="Unassembled WGS sequence"/>
</dbReference>
<accession>A0A951J317</accession>
<feature type="signal peptide" evidence="1">
    <location>
        <begin position="1"/>
        <end position="19"/>
    </location>
</feature>
<dbReference type="InterPro" id="IPR011473">
    <property type="entry name" value="DUF1579"/>
</dbReference>
<keyword evidence="3" id="KW-1185">Reference proteome</keyword>